<dbReference type="PANTHER" id="PTHR30221">
    <property type="entry name" value="SMALL-CONDUCTANCE MECHANOSENSITIVE CHANNEL"/>
    <property type="match status" value="1"/>
</dbReference>
<feature type="transmembrane region" description="Helical" evidence="5">
    <location>
        <begin position="20"/>
        <end position="42"/>
    </location>
</feature>
<feature type="transmembrane region" description="Helical" evidence="5">
    <location>
        <begin position="63"/>
        <end position="83"/>
    </location>
</feature>
<gene>
    <name evidence="7" type="ORF">KTS37_05725</name>
</gene>
<dbReference type="AlphaFoldDB" id="A0AA41KI36"/>
<dbReference type="Pfam" id="PF00924">
    <property type="entry name" value="MS_channel_2nd"/>
    <property type="match status" value="1"/>
</dbReference>
<name>A0AA41KI36_9EURY</name>
<dbReference type="InterPro" id="IPR010920">
    <property type="entry name" value="LSM_dom_sf"/>
</dbReference>
<keyword evidence="2 5" id="KW-0812">Transmembrane</keyword>
<comment type="subcellular location">
    <subcellularLocation>
        <location evidence="1">Membrane</location>
    </subcellularLocation>
</comment>
<dbReference type="GO" id="GO:0016020">
    <property type="term" value="C:membrane"/>
    <property type="evidence" value="ECO:0007669"/>
    <property type="project" value="UniProtKB-SubCell"/>
</dbReference>
<dbReference type="Gene3D" id="2.30.30.60">
    <property type="match status" value="1"/>
</dbReference>
<evidence type="ECO:0000256" key="2">
    <source>
        <dbReference type="ARBA" id="ARBA00022692"/>
    </source>
</evidence>
<protein>
    <submittedName>
        <fullName evidence="7">Mechanosensitive ion channel family protein</fullName>
    </submittedName>
</protein>
<accession>A0AA41KI36</accession>
<dbReference type="GO" id="GO:0008381">
    <property type="term" value="F:mechanosensitive monoatomic ion channel activity"/>
    <property type="evidence" value="ECO:0007669"/>
    <property type="project" value="InterPro"/>
</dbReference>
<evidence type="ECO:0000259" key="6">
    <source>
        <dbReference type="Pfam" id="PF00924"/>
    </source>
</evidence>
<sequence>MQVGVINRALEQLAANVLDALPAIITGFAFLAIAALGIKIVMTVVRAALERALPGEAPVYRQFIATIVLVFLWFGVALSFLSIVGLTAIAASLGTATGFLALGVSYALSAMIKDAVAGVYLLRDPDFNPGDTVTVGDTTGEVTAIELRKTRFRVDGDTVVRANAGIEERWTKVESGS</sequence>
<evidence type="ECO:0000256" key="3">
    <source>
        <dbReference type="ARBA" id="ARBA00022989"/>
    </source>
</evidence>
<feature type="domain" description="Mechanosensitive ion channel MscS" evidence="6">
    <location>
        <begin position="111"/>
        <end position="158"/>
    </location>
</feature>
<evidence type="ECO:0000313" key="8">
    <source>
        <dbReference type="Proteomes" id="UP001166304"/>
    </source>
</evidence>
<dbReference type="SUPFAM" id="SSF50182">
    <property type="entry name" value="Sm-like ribonucleoproteins"/>
    <property type="match status" value="1"/>
</dbReference>
<feature type="transmembrane region" description="Helical" evidence="5">
    <location>
        <begin position="89"/>
        <end position="108"/>
    </location>
</feature>
<dbReference type="RefSeq" id="WP_162414901.1">
    <property type="nucleotide sequence ID" value="NZ_JAHQXE010000001.1"/>
</dbReference>
<evidence type="ECO:0000256" key="1">
    <source>
        <dbReference type="ARBA" id="ARBA00004370"/>
    </source>
</evidence>
<comment type="caution">
    <text evidence="7">The sequence shown here is derived from an EMBL/GenBank/DDBJ whole genome shotgun (WGS) entry which is preliminary data.</text>
</comment>
<evidence type="ECO:0000256" key="5">
    <source>
        <dbReference type="SAM" id="Phobius"/>
    </source>
</evidence>
<evidence type="ECO:0000256" key="4">
    <source>
        <dbReference type="ARBA" id="ARBA00023136"/>
    </source>
</evidence>
<dbReference type="InterPro" id="IPR023408">
    <property type="entry name" value="MscS_beta-dom_sf"/>
</dbReference>
<organism evidence="7 8">
    <name type="scientific">Haloarcula salina</name>
    <dbReference type="NCBI Taxonomy" id="1429914"/>
    <lineage>
        <taxon>Archaea</taxon>
        <taxon>Methanobacteriati</taxon>
        <taxon>Methanobacteriota</taxon>
        <taxon>Stenosarchaea group</taxon>
        <taxon>Halobacteria</taxon>
        <taxon>Halobacteriales</taxon>
        <taxon>Haloarculaceae</taxon>
        <taxon>Haloarcula</taxon>
    </lineage>
</organism>
<dbReference type="EMBL" id="JAHQXE010000001">
    <property type="protein sequence ID" value="MBV0901283.1"/>
    <property type="molecule type" value="Genomic_DNA"/>
</dbReference>
<keyword evidence="4 5" id="KW-0472">Membrane</keyword>
<keyword evidence="8" id="KW-1185">Reference proteome</keyword>
<proteinExistence type="predicted"/>
<reference evidence="7" key="1">
    <citation type="submission" date="2021-06" db="EMBL/GenBank/DDBJ databases">
        <title>New haloarchaea isolates fom saline soil.</title>
        <authorList>
            <person name="Duran-Viseras A."/>
            <person name="Sanchez-Porro C.S."/>
            <person name="Ventosa A."/>
        </authorList>
    </citation>
    <scope>NUCLEOTIDE SEQUENCE</scope>
    <source>
        <strain evidence="7">JCM 18369</strain>
    </source>
</reference>
<dbReference type="InterPro" id="IPR045275">
    <property type="entry name" value="MscS_archaea/bacteria_type"/>
</dbReference>
<dbReference type="InterPro" id="IPR006685">
    <property type="entry name" value="MscS_channel_2nd"/>
</dbReference>
<evidence type="ECO:0000313" key="7">
    <source>
        <dbReference type="EMBL" id="MBV0901283.1"/>
    </source>
</evidence>
<keyword evidence="3 5" id="KW-1133">Transmembrane helix</keyword>
<dbReference type="Proteomes" id="UP001166304">
    <property type="component" value="Unassembled WGS sequence"/>
</dbReference>
<dbReference type="PANTHER" id="PTHR30221:SF1">
    <property type="entry name" value="SMALL-CONDUCTANCE MECHANOSENSITIVE CHANNEL"/>
    <property type="match status" value="1"/>
</dbReference>